<dbReference type="PANTHER" id="PTHR30161:SF2">
    <property type="entry name" value="INVASION PROTEIN INVA"/>
    <property type="match status" value="1"/>
</dbReference>
<reference evidence="4 6" key="2">
    <citation type="submission" date="2016-08" db="EMBL/GenBank/DDBJ databases">
        <authorList>
            <person name="Varghese N."/>
            <person name="Submissions Spin"/>
        </authorList>
    </citation>
    <scope>NUCLEOTIDE SEQUENCE [LARGE SCALE GENOMIC DNA]</scope>
    <source>
        <strain evidence="4 6">HL-109</strain>
    </source>
</reference>
<evidence type="ECO:0000256" key="1">
    <source>
        <dbReference type="SAM" id="MobiDB-lite"/>
    </source>
</evidence>
<dbReference type="GO" id="GO:0044780">
    <property type="term" value="P:bacterial-type flagellum assembly"/>
    <property type="evidence" value="ECO:0007669"/>
    <property type="project" value="TreeGrafter"/>
</dbReference>
<evidence type="ECO:0000313" key="6">
    <source>
        <dbReference type="Proteomes" id="UP000182800"/>
    </source>
</evidence>
<keyword evidence="2" id="KW-1133">Transmembrane helix</keyword>
<feature type="transmembrane region" description="Helical" evidence="2">
    <location>
        <begin position="16"/>
        <end position="35"/>
    </location>
</feature>
<dbReference type="STRING" id="1653334.GA0071312_1446"/>
<dbReference type="EMBL" id="FMBM01000002">
    <property type="protein sequence ID" value="SCC80358.1"/>
    <property type="molecule type" value="Genomic_DNA"/>
</dbReference>
<gene>
    <name evidence="3" type="primary">sctV</name>
    <name evidence="4" type="ORF">GA0071312_1446</name>
    <name evidence="3" type="ORF">HLUCCO17_05375</name>
</gene>
<dbReference type="GO" id="GO:0009306">
    <property type="term" value="P:protein secretion"/>
    <property type="evidence" value="ECO:0007669"/>
    <property type="project" value="InterPro"/>
</dbReference>
<accession>A0A0P7XVQ7</accession>
<proteinExistence type="predicted"/>
<feature type="transmembrane region" description="Helical" evidence="2">
    <location>
        <begin position="107"/>
        <end position="130"/>
    </location>
</feature>
<protein>
    <submittedName>
        <fullName evidence="3">Type 3a secretyp system export apparatus protein SctV</fullName>
    </submittedName>
    <submittedName>
        <fullName evidence="4">Type III secretion protein V</fullName>
    </submittedName>
</protein>
<dbReference type="RefSeq" id="WP_074444401.1">
    <property type="nucleotide sequence ID" value="NZ_FMBM01000002.1"/>
</dbReference>
<dbReference type="OrthoDB" id="9759185at2"/>
<sequence length="681" mass="73638">MSLINRLLAEMSKRQDLVFAFFFVMIVVMLVFPLPTWLVDGLLAVNLTVSLVILISATYLKHPLEMSSFPSIILLTSMLRVAMSVATTRLILATGDAGQLIVAFGEFVIGGNLVVGLVIFLIIATVQFMVVTKGAERISEVSARFTLDALPGKQMSIDNDARNGDITAEEARDKRQTLQLEMQFYGAMDGAMRFVKGDAIAGLIIVFINLVGGMTIGMMQRGLSAGEAGELYVLLSVGDGLIAQIPAMFMALAAGTIVTRVTTDTSSNLGRDITRQLGAEPKALGVAGFVAIGMGFTPGFPTIVFMLLGGTLCYVAWRMGRDPTEAKAATGSEKTDGTAPETGEGAQPPADAPPPALPEGAPEDQPMDPLNDASLPLRPAQQGDIIVVGANAATLALLCPDSAYRYVEMGKKAFLLMMGFSAPPVGFKYADGLDDGVFSISIDNVPAVTLRIDGLAPPKPMTDRQAQQYATEVEKVRRQHAAQLFGVPEAQQWLEDIQPAVGRMANDIQQLMPLLNMVETLRRLLAEQIGLTPPRLILEGLVQATQRAKEPDGYAEVVRTFLQRQICHSVADGNKTIEGMVLGPDCETNFRRMLNPDPQGGPPPGKDFVESFIAHVRERLPSIQEDAKKPIFIVPPDIRRPFIQMLRNHDVFTRTIGYNDIASGYQVRTVAVLTLEQQQAA</sequence>
<dbReference type="EMBL" id="LJSX01000006">
    <property type="protein sequence ID" value="KPQ11616.1"/>
    <property type="molecule type" value="Genomic_DNA"/>
</dbReference>
<dbReference type="PATRIC" id="fig|1653334.4.peg.2141"/>
<evidence type="ECO:0000313" key="4">
    <source>
        <dbReference type="EMBL" id="SCC80358.1"/>
    </source>
</evidence>
<feature type="transmembrane region" description="Helical" evidence="2">
    <location>
        <begin position="284"/>
        <end position="317"/>
    </location>
</feature>
<dbReference type="GO" id="GO:0005886">
    <property type="term" value="C:plasma membrane"/>
    <property type="evidence" value="ECO:0007669"/>
    <property type="project" value="TreeGrafter"/>
</dbReference>
<evidence type="ECO:0000256" key="2">
    <source>
        <dbReference type="SAM" id="Phobius"/>
    </source>
</evidence>
<dbReference type="PANTHER" id="PTHR30161">
    <property type="entry name" value="FLAGELLAR EXPORT PROTEIN, MEMBRANE FLHA SUBUNIT-RELATED"/>
    <property type="match status" value="1"/>
</dbReference>
<dbReference type="InterPro" id="IPR001712">
    <property type="entry name" value="T3SS_FHIPEP"/>
</dbReference>
<evidence type="ECO:0000313" key="5">
    <source>
        <dbReference type="Proteomes" id="UP000050497"/>
    </source>
</evidence>
<organism evidence="3 5">
    <name type="scientific">Saliniramus fredricksonii</name>
    <dbReference type="NCBI Taxonomy" id="1653334"/>
    <lineage>
        <taxon>Bacteria</taxon>
        <taxon>Pseudomonadati</taxon>
        <taxon>Pseudomonadota</taxon>
        <taxon>Alphaproteobacteria</taxon>
        <taxon>Hyphomicrobiales</taxon>
        <taxon>Salinarimonadaceae</taxon>
        <taxon>Saliniramus</taxon>
    </lineage>
</organism>
<name>A0A0P7XVQ7_9HYPH</name>
<dbReference type="InterPro" id="IPR042196">
    <property type="entry name" value="FHIPEP_4"/>
</dbReference>
<feature type="transmembrane region" description="Helical" evidence="2">
    <location>
        <begin position="41"/>
        <end position="60"/>
    </location>
</feature>
<keyword evidence="2" id="KW-0472">Membrane</keyword>
<dbReference type="Gene3D" id="1.10.8.540">
    <property type="entry name" value="FHIPEP family, domain 3"/>
    <property type="match status" value="1"/>
</dbReference>
<feature type="transmembrane region" description="Helical" evidence="2">
    <location>
        <begin position="72"/>
        <end position="92"/>
    </location>
</feature>
<dbReference type="InterPro" id="IPR042193">
    <property type="entry name" value="FHIPEP_3"/>
</dbReference>
<dbReference type="PIRSF" id="PIRSF005419">
    <property type="entry name" value="FlhA"/>
    <property type="match status" value="1"/>
</dbReference>
<dbReference type="Proteomes" id="UP000182800">
    <property type="component" value="Unassembled WGS sequence"/>
</dbReference>
<feature type="region of interest" description="Disordered" evidence="1">
    <location>
        <begin position="324"/>
        <end position="375"/>
    </location>
</feature>
<dbReference type="Proteomes" id="UP000050497">
    <property type="component" value="Unassembled WGS sequence"/>
</dbReference>
<feature type="transmembrane region" description="Helical" evidence="2">
    <location>
        <begin position="241"/>
        <end position="263"/>
    </location>
</feature>
<dbReference type="PRINTS" id="PR00949">
    <property type="entry name" value="TYPE3IMAPROT"/>
</dbReference>
<feature type="transmembrane region" description="Helical" evidence="2">
    <location>
        <begin position="200"/>
        <end position="221"/>
    </location>
</feature>
<dbReference type="Gene3D" id="3.40.50.12790">
    <property type="entry name" value="FHIPEP family, domain 4"/>
    <property type="match status" value="1"/>
</dbReference>
<evidence type="ECO:0000313" key="3">
    <source>
        <dbReference type="EMBL" id="KPQ11616.1"/>
    </source>
</evidence>
<keyword evidence="2" id="KW-0812">Transmembrane</keyword>
<dbReference type="AlphaFoldDB" id="A0A0P7XVQ7"/>
<comment type="caution">
    <text evidence="3">The sequence shown here is derived from an EMBL/GenBank/DDBJ whole genome shotgun (WGS) entry which is preliminary data.</text>
</comment>
<keyword evidence="6" id="KW-1185">Reference proteome</keyword>
<reference evidence="3 5" key="1">
    <citation type="submission" date="2015-09" db="EMBL/GenBank/DDBJ databases">
        <title>Identification and resolution of microdiversity through metagenomic sequencing of parallel consortia.</title>
        <authorList>
            <person name="Nelson W.C."/>
            <person name="Romine M.F."/>
            <person name="Lindemann S.R."/>
        </authorList>
    </citation>
    <scope>NUCLEOTIDE SEQUENCE [LARGE SCALE GENOMIC DNA]</scope>
    <source>
        <strain evidence="3">HL-109</strain>
    </source>
</reference>
<dbReference type="Pfam" id="PF00771">
    <property type="entry name" value="FHIPEP"/>
    <property type="match status" value="2"/>
</dbReference>